<feature type="compositionally biased region" description="Low complexity" evidence="1">
    <location>
        <begin position="21"/>
        <end position="31"/>
    </location>
</feature>
<comment type="caution">
    <text evidence="2">The sequence shown here is derived from an EMBL/GenBank/DDBJ whole genome shotgun (WGS) entry which is preliminary data.</text>
</comment>
<evidence type="ECO:0000256" key="1">
    <source>
        <dbReference type="SAM" id="MobiDB-lite"/>
    </source>
</evidence>
<feature type="compositionally biased region" description="Polar residues" evidence="1">
    <location>
        <begin position="73"/>
        <end position="85"/>
    </location>
</feature>
<evidence type="ECO:0000313" key="3">
    <source>
        <dbReference type="Proteomes" id="UP000626109"/>
    </source>
</evidence>
<proteinExistence type="predicted"/>
<feature type="non-terminal residue" evidence="2">
    <location>
        <position position="273"/>
    </location>
</feature>
<protein>
    <submittedName>
        <fullName evidence="2">Uncharacterized protein</fullName>
    </submittedName>
</protein>
<feature type="region of interest" description="Disordered" evidence="1">
    <location>
        <begin position="1"/>
        <end position="31"/>
    </location>
</feature>
<evidence type="ECO:0000313" key="2">
    <source>
        <dbReference type="EMBL" id="CAE8696008.1"/>
    </source>
</evidence>
<dbReference type="Proteomes" id="UP000626109">
    <property type="component" value="Unassembled WGS sequence"/>
</dbReference>
<name>A0A813K3F6_POLGL</name>
<feature type="compositionally biased region" description="Basic and acidic residues" evidence="1">
    <location>
        <begin position="211"/>
        <end position="230"/>
    </location>
</feature>
<feature type="compositionally biased region" description="Gly residues" evidence="1">
    <location>
        <begin position="169"/>
        <end position="189"/>
    </location>
</feature>
<sequence length="273" mass="27083">DVLDVDDPQHAESCAEASTPEQQAAARQLQEATGRPLTQCLSALSAHGGRVDDAADYLLTLPEPEDALEGRPSASSGQAPASEAVQTARLTELTGKDYKSCLLALRAHGGQADAAAAELLTLAGSSSSSAARPEVSDVAGIPRPSTVIVGSAGEPEVSAGEPGVPGPGTADGGDAGDRSGTGTGTGSSGGQSHLVSGEGEGEGEADSVEPLAKRARTDQAEPDEQAERTEQGQQAVEQAECPEEGEQALMGDVGQDGSSADLDAGGGDATSVG</sequence>
<dbReference type="AlphaFoldDB" id="A0A813K3F6"/>
<feature type="region of interest" description="Disordered" evidence="1">
    <location>
        <begin position="126"/>
        <end position="273"/>
    </location>
</feature>
<feature type="compositionally biased region" description="Gly residues" evidence="1">
    <location>
        <begin position="264"/>
        <end position="273"/>
    </location>
</feature>
<organism evidence="2 3">
    <name type="scientific">Polarella glacialis</name>
    <name type="common">Dinoflagellate</name>
    <dbReference type="NCBI Taxonomy" id="89957"/>
    <lineage>
        <taxon>Eukaryota</taxon>
        <taxon>Sar</taxon>
        <taxon>Alveolata</taxon>
        <taxon>Dinophyceae</taxon>
        <taxon>Suessiales</taxon>
        <taxon>Suessiaceae</taxon>
        <taxon>Polarella</taxon>
    </lineage>
</organism>
<feature type="region of interest" description="Disordered" evidence="1">
    <location>
        <begin position="63"/>
        <end position="85"/>
    </location>
</feature>
<dbReference type="EMBL" id="CAJNNW010028416">
    <property type="protein sequence ID" value="CAE8696008.1"/>
    <property type="molecule type" value="Genomic_DNA"/>
</dbReference>
<reference evidence="2" key="1">
    <citation type="submission" date="2021-02" db="EMBL/GenBank/DDBJ databases">
        <authorList>
            <person name="Dougan E. K."/>
            <person name="Rhodes N."/>
            <person name="Thang M."/>
            <person name="Chan C."/>
        </authorList>
    </citation>
    <scope>NUCLEOTIDE SEQUENCE</scope>
</reference>
<gene>
    <name evidence="2" type="ORF">PGLA2088_LOCUS29631</name>
</gene>
<accession>A0A813K3F6</accession>